<dbReference type="OrthoDB" id="1454130at2"/>
<organism evidence="1 2">
    <name type="scientific">Dyadobacter luticola</name>
    <dbReference type="NCBI Taxonomy" id="1979387"/>
    <lineage>
        <taxon>Bacteria</taxon>
        <taxon>Pseudomonadati</taxon>
        <taxon>Bacteroidota</taxon>
        <taxon>Cytophagia</taxon>
        <taxon>Cytophagales</taxon>
        <taxon>Spirosomataceae</taxon>
        <taxon>Dyadobacter</taxon>
    </lineage>
</organism>
<protein>
    <submittedName>
        <fullName evidence="1">Uncharacterized protein</fullName>
    </submittedName>
</protein>
<name>A0A5R9L6S2_9BACT</name>
<accession>A0A5R9L6S2</accession>
<evidence type="ECO:0000313" key="1">
    <source>
        <dbReference type="EMBL" id="TLV03970.1"/>
    </source>
</evidence>
<proteinExistence type="predicted"/>
<evidence type="ECO:0000313" key="2">
    <source>
        <dbReference type="Proteomes" id="UP000306402"/>
    </source>
</evidence>
<comment type="caution">
    <text evidence="1">The sequence shown here is derived from an EMBL/GenBank/DDBJ whole genome shotgun (WGS) entry which is preliminary data.</text>
</comment>
<sequence length="103" mass="12126">MANITEFQEWLDMVSVKTDEEVYNLYDSVTNFEQSGAFYTHKEVTNDGYQYFISAEGVLDKLFLDSDQTKFDFIEYLAQNYTDAEEGDVQKWYNLKKEVGRVD</sequence>
<gene>
    <name evidence="1" type="ORF">FEN17_10425</name>
</gene>
<dbReference type="AlphaFoldDB" id="A0A5R9L6S2"/>
<dbReference type="Proteomes" id="UP000306402">
    <property type="component" value="Unassembled WGS sequence"/>
</dbReference>
<keyword evidence="2" id="KW-1185">Reference proteome</keyword>
<reference evidence="1 2" key="1">
    <citation type="submission" date="2019-05" db="EMBL/GenBank/DDBJ databases">
        <authorList>
            <person name="Qu J.-H."/>
        </authorList>
    </citation>
    <scope>NUCLEOTIDE SEQUENCE [LARGE SCALE GENOMIC DNA]</scope>
    <source>
        <strain evidence="1 2">T17</strain>
    </source>
</reference>
<dbReference type="RefSeq" id="WP_138365179.1">
    <property type="nucleotide sequence ID" value="NZ_VCEJ01000002.1"/>
</dbReference>
<dbReference type="EMBL" id="VCEJ01000002">
    <property type="protein sequence ID" value="TLV03970.1"/>
    <property type="molecule type" value="Genomic_DNA"/>
</dbReference>